<organism evidence="3 4">
    <name type="scientific">Leuconostoc gasicomitatum</name>
    <dbReference type="NCBI Taxonomy" id="115778"/>
    <lineage>
        <taxon>Bacteria</taxon>
        <taxon>Bacillati</taxon>
        <taxon>Bacillota</taxon>
        <taxon>Bacilli</taxon>
        <taxon>Lactobacillales</taxon>
        <taxon>Lactobacillaceae</taxon>
        <taxon>Leuconostoc</taxon>
        <taxon>Leuconostoc gelidum group</taxon>
    </lineage>
</organism>
<evidence type="ECO:0000313" key="3">
    <source>
        <dbReference type="EMBL" id="MBZ5962893.1"/>
    </source>
</evidence>
<dbReference type="EMBL" id="JAHBFI010000018">
    <property type="protein sequence ID" value="MBZ5962893.1"/>
    <property type="molecule type" value="Genomic_DNA"/>
</dbReference>
<keyword evidence="1" id="KW-0812">Transmembrane</keyword>
<protein>
    <submittedName>
        <fullName evidence="3">LssY C-terminal domain-containing protein</fullName>
    </submittedName>
</protein>
<feature type="transmembrane region" description="Helical" evidence="1">
    <location>
        <begin position="12"/>
        <end position="32"/>
    </location>
</feature>
<sequence>MILIKVAHLLFRALKFVFIMTICYLVYIALLSDILTKGYHIIAYLTIWLLSSYVIAPKVNRFISNHYLPNYFIGRSVTSDGLLGDPVNIAINGSEETMKNIFLESGWHIADNLTFKSSVKIVIASLLKNSYPTAPVSTLYLFNDKQSFAFEKEINNNPRRRHHIRVWKTPGNWYLPGGYKTDWLCAATFDQKVGLSLYNGQITHKIIGNVDQERDFVLNTFKNSNISYQINVVENFTTGYHSKNGGGDRIYTDGALPFVDLSKDI</sequence>
<keyword evidence="1" id="KW-0472">Membrane</keyword>
<name>A0A9Q3XT98_9LACO</name>
<proteinExistence type="predicted"/>
<evidence type="ECO:0000313" key="4">
    <source>
        <dbReference type="Proteomes" id="UP000752647"/>
    </source>
</evidence>
<comment type="caution">
    <text evidence="3">The sequence shown here is derived from an EMBL/GenBank/DDBJ whole genome shotgun (WGS) entry which is preliminary data.</text>
</comment>
<dbReference type="AlphaFoldDB" id="A0A9Q3XT98"/>
<reference evidence="3" key="1">
    <citation type="submission" date="2021-05" db="EMBL/GenBank/DDBJ databases">
        <title>Pangenome of Leuconostoc gelidum warrants species status for Leuconostoc gelidum subsp. gasicomitatum.</title>
        <authorList>
            <person name="Johansson P."/>
            <person name="Sade E."/>
            <person name="Hultman J."/>
            <person name="Auvinen P."/>
            <person name="Bjorkroth J."/>
        </authorList>
    </citation>
    <scope>NUCLEOTIDE SEQUENCE</scope>
    <source>
        <strain evidence="3">A.21.4</strain>
    </source>
</reference>
<dbReference type="InterPro" id="IPR025902">
    <property type="entry name" value="LssY-like-C_dom"/>
</dbReference>
<evidence type="ECO:0000256" key="1">
    <source>
        <dbReference type="SAM" id="Phobius"/>
    </source>
</evidence>
<dbReference type="RefSeq" id="WP_224144236.1">
    <property type="nucleotide sequence ID" value="NZ_CBCPIF010000001.1"/>
</dbReference>
<dbReference type="Proteomes" id="UP000752647">
    <property type="component" value="Unassembled WGS sequence"/>
</dbReference>
<feature type="transmembrane region" description="Helical" evidence="1">
    <location>
        <begin position="38"/>
        <end position="56"/>
    </location>
</feature>
<gene>
    <name evidence="3" type="ORF">KIJ12_07020</name>
</gene>
<keyword evidence="1" id="KW-1133">Transmembrane helix</keyword>
<dbReference type="Pfam" id="PF14067">
    <property type="entry name" value="LssY_C"/>
    <property type="match status" value="1"/>
</dbReference>
<evidence type="ECO:0000259" key="2">
    <source>
        <dbReference type="Pfam" id="PF14067"/>
    </source>
</evidence>
<accession>A0A9Q3XT98</accession>
<feature type="domain" description="LssY-like C-terminal" evidence="2">
    <location>
        <begin position="67"/>
        <end position="256"/>
    </location>
</feature>